<accession>A0A8J2UG74</accession>
<feature type="transmembrane region" description="Helical" evidence="10">
    <location>
        <begin position="299"/>
        <end position="320"/>
    </location>
</feature>
<evidence type="ECO:0000256" key="1">
    <source>
        <dbReference type="ARBA" id="ARBA00004651"/>
    </source>
</evidence>
<reference evidence="11" key="1">
    <citation type="journal article" date="2014" name="Int. J. Syst. Evol. Microbiol.">
        <title>Complete genome sequence of Corynebacterium casei LMG S-19264T (=DSM 44701T), isolated from a smear-ripened cheese.</title>
        <authorList>
            <consortium name="US DOE Joint Genome Institute (JGI-PGF)"/>
            <person name="Walter F."/>
            <person name="Albersmeier A."/>
            <person name="Kalinowski J."/>
            <person name="Ruckert C."/>
        </authorList>
    </citation>
    <scope>NUCLEOTIDE SEQUENCE</scope>
    <source>
        <strain evidence="11">CGMCC 1.15448</strain>
    </source>
</reference>
<dbReference type="PANTHER" id="PTHR43298:SF2">
    <property type="entry name" value="FMN_FAD EXPORTER YEEO-RELATED"/>
    <property type="match status" value="1"/>
</dbReference>
<dbReference type="AlphaFoldDB" id="A0A8J2UG74"/>
<evidence type="ECO:0000256" key="10">
    <source>
        <dbReference type="SAM" id="Phobius"/>
    </source>
</evidence>
<dbReference type="PIRSF" id="PIRSF006603">
    <property type="entry name" value="DinF"/>
    <property type="match status" value="1"/>
</dbReference>
<feature type="transmembrane region" description="Helical" evidence="10">
    <location>
        <begin position="83"/>
        <end position="104"/>
    </location>
</feature>
<keyword evidence="7" id="KW-0406">Ion transport</keyword>
<feature type="transmembrane region" description="Helical" evidence="10">
    <location>
        <begin position="158"/>
        <end position="175"/>
    </location>
</feature>
<feature type="transmembrane region" description="Helical" evidence="10">
    <location>
        <begin position="257"/>
        <end position="279"/>
    </location>
</feature>
<keyword evidence="6 10" id="KW-1133">Transmembrane helix</keyword>
<keyword evidence="4" id="KW-1003">Cell membrane</keyword>
<keyword evidence="12" id="KW-1185">Reference proteome</keyword>
<dbReference type="CDD" id="cd13139">
    <property type="entry name" value="MATE_like_14"/>
    <property type="match status" value="1"/>
</dbReference>
<comment type="caution">
    <text evidence="11">The sequence shown here is derived from an EMBL/GenBank/DDBJ whole genome shotgun (WGS) entry which is preliminary data.</text>
</comment>
<feature type="transmembrane region" description="Helical" evidence="10">
    <location>
        <begin position="38"/>
        <end position="63"/>
    </location>
</feature>
<dbReference type="GO" id="GO:0006811">
    <property type="term" value="P:monoatomic ion transport"/>
    <property type="evidence" value="ECO:0007669"/>
    <property type="project" value="UniProtKB-KW"/>
</dbReference>
<organism evidence="11 12">
    <name type="scientific">Puia dinghuensis</name>
    <dbReference type="NCBI Taxonomy" id="1792502"/>
    <lineage>
        <taxon>Bacteria</taxon>
        <taxon>Pseudomonadati</taxon>
        <taxon>Bacteroidota</taxon>
        <taxon>Chitinophagia</taxon>
        <taxon>Chitinophagales</taxon>
        <taxon>Chitinophagaceae</taxon>
        <taxon>Puia</taxon>
    </lineage>
</organism>
<reference evidence="11" key="2">
    <citation type="submission" date="2020-09" db="EMBL/GenBank/DDBJ databases">
        <authorList>
            <person name="Sun Q."/>
            <person name="Zhou Y."/>
        </authorList>
    </citation>
    <scope>NUCLEOTIDE SEQUENCE</scope>
    <source>
        <strain evidence="11">CGMCC 1.15448</strain>
    </source>
</reference>
<evidence type="ECO:0000256" key="3">
    <source>
        <dbReference type="ARBA" id="ARBA00022449"/>
    </source>
</evidence>
<sequence length="467" mass="49879">MSTEPNQKGNTLSTIALVLRQSFSGQHQDYTTGSIRRAVVMLSIPMILEMCMESVFGIVDIFFVGRIGQDAVTTVALTESAMYVVYSIAVGLSMAATALVARRVGEKNPEEASHTAAQSIVISLAITVVISLVGAFLAPHLLGIMGASATTVAIGTGYTRLVFAGCLVIMLLYLINGIFRGAGNAAMAMWSLWIANGCNIILCPILIHYYGLPGAAIATIAGRGIGVCYQLFYLFRGNGIIRIVRKQFRPDGAIIKGLTKVASTGTAQFLVGTASWIAMTRIIMSFNDTAATAGYQVSIRILLFFLLPAWGMSNAAATLVGQNLGAGSPERAERSVRTASIYNAVFMLLVSLLFAFAAAPIVGFVNRDPAVVEVAINSLRIISIGYVFYGVGMVLTNAFNGAGDTSTPTIINLFCCWLFQIPLAWSLAIALKLGPKGVFLAILITETTIAIVSFIVFRRGKWKRVKV</sequence>
<evidence type="ECO:0000256" key="7">
    <source>
        <dbReference type="ARBA" id="ARBA00023065"/>
    </source>
</evidence>
<dbReference type="EMBL" id="BMJC01000004">
    <property type="protein sequence ID" value="GGB11310.1"/>
    <property type="molecule type" value="Genomic_DNA"/>
</dbReference>
<dbReference type="InterPro" id="IPR050222">
    <property type="entry name" value="MATE_MdtK"/>
</dbReference>
<evidence type="ECO:0000313" key="12">
    <source>
        <dbReference type="Proteomes" id="UP000607559"/>
    </source>
</evidence>
<gene>
    <name evidence="11" type="ORF">GCM10011511_38640</name>
</gene>
<keyword evidence="5 10" id="KW-0812">Transmembrane</keyword>
<feature type="transmembrane region" description="Helical" evidence="10">
    <location>
        <begin position="187"/>
        <end position="210"/>
    </location>
</feature>
<dbReference type="NCBIfam" id="TIGR00797">
    <property type="entry name" value="matE"/>
    <property type="match status" value="1"/>
</dbReference>
<dbReference type="GO" id="GO:0015297">
    <property type="term" value="F:antiporter activity"/>
    <property type="evidence" value="ECO:0007669"/>
    <property type="project" value="UniProtKB-KW"/>
</dbReference>
<dbReference type="PANTHER" id="PTHR43298">
    <property type="entry name" value="MULTIDRUG RESISTANCE PROTEIN NORM-RELATED"/>
    <property type="match status" value="1"/>
</dbReference>
<feature type="transmembrane region" description="Helical" evidence="10">
    <location>
        <begin position="411"/>
        <end position="431"/>
    </location>
</feature>
<evidence type="ECO:0000256" key="8">
    <source>
        <dbReference type="ARBA" id="ARBA00023136"/>
    </source>
</evidence>
<proteinExistence type="predicted"/>
<dbReference type="InterPro" id="IPR002528">
    <property type="entry name" value="MATE_fam"/>
</dbReference>
<feature type="transmembrane region" description="Helical" evidence="10">
    <location>
        <begin position="116"/>
        <end position="138"/>
    </location>
</feature>
<dbReference type="Pfam" id="PF01554">
    <property type="entry name" value="MatE"/>
    <property type="match status" value="2"/>
</dbReference>
<dbReference type="GO" id="GO:0042910">
    <property type="term" value="F:xenobiotic transmembrane transporter activity"/>
    <property type="evidence" value="ECO:0007669"/>
    <property type="project" value="InterPro"/>
</dbReference>
<evidence type="ECO:0000256" key="9">
    <source>
        <dbReference type="ARBA" id="ARBA00031636"/>
    </source>
</evidence>
<dbReference type="RefSeq" id="WP_188934749.1">
    <property type="nucleotide sequence ID" value="NZ_BMJC01000004.1"/>
</dbReference>
<dbReference type="Proteomes" id="UP000607559">
    <property type="component" value="Unassembled WGS sequence"/>
</dbReference>
<evidence type="ECO:0000256" key="4">
    <source>
        <dbReference type="ARBA" id="ARBA00022475"/>
    </source>
</evidence>
<dbReference type="GO" id="GO:0005886">
    <property type="term" value="C:plasma membrane"/>
    <property type="evidence" value="ECO:0007669"/>
    <property type="project" value="UniProtKB-SubCell"/>
</dbReference>
<evidence type="ECO:0000256" key="2">
    <source>
        <dbReference type="ARBA" id="ARBA00022448"/>
    </source>
</evidence>
<feature type="transmembrane region" description="Helical" evidence="10">
    <location>
        <begin position="437"/>
        <end position="457"/>
    </location>
</feature>
<evidence type="ECO:0000313" key="11">
    <source>
        <dbReference type="EMBL" id="GGB11310.1"/>
    </source>
</evidence>
<keyword evidence="3" id="KW-0050">Antiport</keyword>
<protein>
    <recommendedName>
        <fullName evidence="9">Multidrug-efflux transporter</fullName>
    </recommendedName>
</protein>
<dbReference type="InterPro" id="IPR048279">
    <property type="entry name" value="MdtK-like"/>
</dbReference>
<feature type="transmembrane region" description="Helical" evidence="10">
    <location>
        <begin position="216"/>
        <end position="236"/>
    </location>
</feature>
<feature type="transmembrane region" description="Helical" evidence="10">
    <location>
        <begin position="381"/>
        <end position="399"/>
    </location>
</feature>
<keyword evidence="2" id="KW-0813">Transport</keyword>
<evidence type="ECO:0000256" key="6">
    <source>
        <dbReference type="ARBA" id="ARBA00022989"/>
    </source>
</evidence>
<name>A0A8J2UG74_9BACT</name>
<comment type="subcellular location">
    <subcellularLocation>
        <location evidence="1">Cell membrane</location>
        <topology evidence="1">Multi-pass membrane protein</topology>
    </subcellularLocation>
</comment>
<feature type="transmembrane region" description="Helical" evidence="10">
    <location>
        <begin position="341"/>
        <end position="361"/>
    </location>
</feature>
<evidence type="ECO:0000256" key="5">
    <source>
        <dbReference type="ARBA" id="ARBA00022692"/>
    </source>
</evidence>
<keyword evidence="8 10" id="KW-0472">Membrane</keyword>